<organism evidence="2">
    <name type="scientific">Oryza nivara</name>
    <name type="common">Indian wild rice</name>
    <name type="synonym">Oryza sativa f. spontanea</name>
    <dbReference type="NCBI Taxonomy" id="4536"/>
    <lineage>
        <taxon>Eukaryota</taxon>
        <taxon>Viridiplantae</taxon>
        <taxon>Streptophyta</taxon>
        <taxon>Embryophyta</taxon>
        <taxon>Tracheophyta</taxon>
        <taxon>Spermatophyta</taxon>
        <taxon>Magnoliopsida</taxon>
        <taxon>Liliopsida</taxon>
        <taxon>Poales</taxon>
        <taxon>Poaceae</taxon>
        <taxon>BOP clade</taxon>
        <taxon>Oryzoideae</taxon>
        <taxon>Oryzeae</taxon>
        <taxon>Oryzinae</taxon>
        <taxon>Oryza</taxon>
    </lineage>
</organism>
<evidence type="ECO:0000313" key="3">
    <source>
        <dbReference type="Proteomes" id="UP000006591"/>
    </source>
</evidence>
<evidence type="ECO:0000313" key="2">
    <source>
        <dbReference type="EnsemblPlants" id="ONIVA08G16820.1"/>
    </source>
</evidence>
<feature type="chain" id="PRO_5002362563" description="Secreted protein" evidence="1">
    <location>
        <begin position="18"/>
        <end position="104"/>
    </location>
</feature>
<evidence type="ECO:0008006" key="4">
    <source>
        <dbReference type="Google" id="ProtNLM"/>
    </source>
</evidence>
<dbReference type="HOGENOM" id="CLU_2254498_0_0_1"/>
<reference evidence="2" key="2">
    <citation type="submission" date="2018-04" db="EMBL/GenBank/DDBJ databases">
        <title>OnivRS2 (Oryza nivara Reference Sequence Version 2).</title>
        <authorList>
            <person name="Zhang J."/>
            <person name="Kudrna D."/>
            <person name="Lee S."/>
            <person name="Talag J."/>
            <person name="Rajasekar S."/>
            <person name="Welchert J."/>
            <person name="Hsing Y.-I."/>
            <person name="Wing R.A."/>
        </authorList>
    </citation>
    <scope>NUCLEOTIDE SEQUENCE [LARGE SCALE GENOMIC DNA]</scope>
    <source>
        <strain evidence="2">SL10</strain>
    </source>
</reference>
<evidence type="ECO:0000256" key="1">
    <source>
        <dbReference type="SAM" id="SignalP"/>
    </source>
</evidence>
<keyword evidence="1" id="KW-0732">Signal</keyword>
<protein>
    <recommendedName>
        <fullName evidence="4">Secreted protein</fullName>
    </recommendedName>
</protein>
<dbReference type="AlphaFoldDB" id="A0A0E0IC85"/>
<dbReference type="EnsemblPlants" id="ONIVA08G16820.1">
    <property type="protein sequence ID" value="ONIVA08G16820.1"/>
    <property type="gene ID" value="ONIVA08G16820"/>
</dbReference>
<feature type="signal peptide" evidence="1">
    <location>
        <begin position="1"/>
        <end position="17"/>
    </location>
</feature>
<keyword evidence="3" id="KW-1185">Reference proteome</keyword>
<proteinExistence type="predicted"/>
<dbReference type="Proteomes" id="UP000006591">
    <property type="component" value="Chromosome 8"/>
</dbReference>
<dbReference type="Gramene" id="ONIVA08G16820.1">
    <property type="protein sequence ID" value="ONIVA08G16820.1"/>
    <property type="gene ID" value="ONIVA08G16820"/>
</dbReference>
<reference evidence="2" key="1">
    <citation type="submission" date="2015-04" db="UniProtKB">
        <authorList>
            <consortium name="EnsemblPlants"/>
        </authorList>
    </citation>
    <scope>IDENTIFICATION</scope>
    <source>
        <strain evidence="2">SL10</strain>
    </source>
</reference>
<sequence>MFILLLLTVATIDGSTAIAGPATRVLPRLTGRRRRRRRSLRRRETAPVWRVLLHCRRRRRRLHLLLHFQPVFNWRLLLEHPADHPLALHRGNINENTSRTSINV</sequence>
<accession>A0A0E0IC85</accession>
<name>A0A0E0IC85_ORYNI</name>